<evidence type="ECO:0000259" key="1">
    <source>
        <dbReference type="Pfam" id="PF13460"/>
    </source>
</evidence>
<evidence type="ECO:0000313" key="3">
    <source>
        <dbReference type="Proteomes" id="UP001201262"/>
    </source>
</evidence>
<dbReference type="PANTHER" id="PTHR48079:SF6">
    <property type="entry name" value="NAD(P)-BINDING DOMAIN-CONTAINING PROTEIN-RELATED"/>
    <property type="match status" value="1"/>
</dbReference>
<protein>
    <recommendedName>
        <fullName evidence="1">NAD(P)-binding domain-containing protein</fullName>
    </recommendedName>
</protein>
<sequence>MAPRIFVTGITGYIGGQVIVHLYRKHPELDITALVRNEEQEKNVKAAFPQIKTAIGDLNSIDTIVKLSAEVDIVLQCASADHPVAAAAIIKGIRSKPAGSPPGFCIHTSGTGILGDPSQGYGLPPDRVYDDIADIGVITSFSLERWHRNVDKIILEAAVSDPVDNPKIKTAIVCPPTIYGKGIGPVRQRSVQLPCLANASLRRGKALCVHQGQNEWRNIHVADLADAYVILVEKALKGGGGAGWNSEGYYFVENGQHIWGDLAKAVAADGFKKGYLTSADVDQLSEEECLRLQGDPTPGPAIWGTNSLGIASRIRTLGWEPRQQSLWDYVSEAVDIEAKALGKSG</sequence>
<name>A0AAD4KIG8_9EURO</name>
<accession>A0AAD4KIG8</accession>
<gene>
    <name evidence="2" type="ORF">BGW36DRAFT_400046</name>
</gene>
<dbReference type="PANTHER" id="PTHR48079">
    <property type="entry name" value="PROTEIN YEEZ"/>
    <property type="match status" value="1"/>
</dbReference>
<dbReference type="RefSeq" id="XP_046067881.1">
    <property type="nucleotide sequence ID" value="XM_046218594.1"/>
</dbReference>
<evidence type="ECO:0000313" key="2">
    <source>
        <dbReference type="EMBL" id="KAH8691884.1"/>
    </source>
</evidence>
<dbReference type="InterPro" id="IPR016040">
    <property type="entry name" value="NAD(P)-bd_dom"/>
</dbReference>
<dbReference type="EMBL" id="JAJTJA010000011">
    <property type="protein sequence ID" value="KAH8691884.1"/>
    <property type="molecule type" value="Genomic_DNA"/>
</dbReference>
<dbReference type="GO" id="GO:0004029">
    <property type="term" value="F:aldehyde dehydrogenase (NAD+) activity"/>
    <property type="evidence" value="ECO:0007669"/>
    <property type="project" value="TreeGrafter"/>
</dbReference>
<dbReference type="Gene3D" id="3.40.50.720">
    <property type="entry name" value="NAD(P)-binding Rossmann-like Domain"/>
    <property type="match status" value="1"/>
</dbReference>
<feature type="domain" description="NAD(P)-binding" evidence="1">
    <location>
        <begin position="9"/>
        <end position="83"/>
    </location>
</feature>
<dbReference type="GeneID" id="70248881"/>
<reference evidence="2" key="1">
    <citation type="submission" date="2021-12" db="EMBL/GenBank/DDBJ databases">
        <title>Convergent genome expansion in fungi linked to evolution of root-endophyte symbiosis.</title>
        <authorList>
            <consortium name="DOE Joint Genome Institute"/>
            <person name="Ke Y.-H."/>
            <person name="Bonito G."/>
            <person name="Liao H.-L."/>
            <person name="Looney B."/>
            <person name="Rojas-Flechas A."/>
            <person name="Nash J."/>
            <person name="Hameed K."/>
            <person name="Schadt C."/>
            <person name="Martin F."/>
            <person name="Crous P.W."/>
            <person name="Miettinen O."/>
            <person name="Magnuson J.K."/>
            <person name="Labbe J."/>
            <person name="Jacobson D."/>
            <person name="Doktycz M.J."/>
            <person name="Veneault-Fourrey C."/>
            <person name="Kuo A."/>
            <person name="Mondo S."/>
            <person name="Calhoun S."/>
            <person name="Riley R."/>
            <person name="Ohm R."/>
            <person name="LaButti K."/>
            <person name="Andreopoulos B."/>
            <person name="Pangilinan J."/>
            <person name="Nolan M."/>
            <person name="Tritt A."/>
            <person name="Clum A."/>
            <person name="Lipzen A."/>
            <person name="Daum C."/>
            <person name="Barry K."/>
            <person name="Grigoriev I.V."/>
            <person name="Vilgalys R."/>
        </authorList>
    </citation>
    <scope>NUCLEOTIDE SEQUENCE</scope>
    <source>
        <strain evidence="2">PMI_201</strain>
    </source>
</reference>
<dbReference type="AlphaFoldDB" id="A0AAD4KIG8"/>
<organism evidence="2 3">
    <name type="scientific">Talaromyces proteolyticus</name>
    <dbReference type="NCBI Taxonomy" id="1131652"/>
    <lineage>
        <taxon>Eukaryota</taxon>
        <taxon>Fungi</taxon>
        <taxon>Dikarya</taxon>
        <taxon>Ascomycota</taxon>
        <taxon>Pezizomycotina</taxon>
        <taxon>Eurotiomycetes</taxon>
        <taxon>Eurotiomycetidae</taxon>
        <taxon>Eurotiales</taxon>
        <taxon>Trichocomaceae</taxon>
        <taxon>Talaromyces</taxon>
        <taxon>Talaromyces sect. Bacilispori</taxon>
    </lineage>
</organism>
<dbReference type="Proteomes" id="UP001201262">
    <property type="component" value="Unassembled WGS sequence"/>
</dbReference>
<dbReference type="SUPFAM" id="SSF51735">
    <property type="entry name" value="NAD(P)-binding Rossmann-fold domains"/>
    <property type="match status" value="1"/>
</dbReference>
<proteinExistence type="predicted"/>
<comment type="caution">
    <text evidence="2">The sequence shown here is derived from an EMBL/GenBank/DDBJ whole genome shotgun (WGS) entry which is preliminary data.</text>
</comment>
<keyword evidence="3" id="KW-1185">Reference proteome</keyword>
<dbReference type="InterPro" id="IPR036291">
    <property type="entry name" value="NAD(P)-bd_dom_sf"/>
</dbReference>
<dbReference type="InterPro" id="IPR051783">
    <property type="entry name" value="NAD(P)-dependent_oxidoreduct"/>
</dbReference>
<dbReference type="Pfam" id="PF13460">
    <property type="entry name" value="NAD_binding_10"/>
    <property type="match status" value="1"/>
</dbReference>
<dbReference type="GO" id="GO:0005737">
    <property type="term" value="C:cytoplasm"/>
    <property type="evidence" value="ECO:0007669"/>
    <property type="project" value="TreeGrafter"/>
</dbReference>